<keyword evidence="5" id="KW-0479">Metal-binding</keyword>
<evidence type="ECO:0000256" key="6">
    <source>
        <dbReference type="ARBA" id="ARBA00022729"/>
    </source>
</evidence>
<keyword evidence="11" id="KW-1015">Disulfide bond</keyword>
<name>A0ABU0ICJ8_9HYPH</name>
<evidence type="ECO:0000256" key="2">
    <source>
        <dbReference type="ARBA" id="ARBA00011028"/>
    </source>
</evidence>
<dbReference type="Proteomes" id="UP001235269">
    <property type="component" value="Unassembled WGS sequence"/>
</dbReference>
<keyword evidence="9" id="KW-0864">Zinc transport</keyword>
<evidence type="ECO:0000256" key="13">
    <source>
        <dbReference type="SAM" id="SignalP"/>
    </source>
</evidence>
<evidence type="ECO:0000256" key="1">
    <source>
        <dbReference type="ARBA" id="ARBA00004418"/>
    </source>
</evidence>
<evidence type="ECO:0000313" key="15">
    <source>
        <dbReference type="Proteomes" id="UP001235269"/>
    </source>
</evidence>
<evidence type="ECO:0000256" key="12">
    <source>
        <dbReference type="SAM" id="MobiDB-lite"/>
    </source>
</evidence>
<feature type="signal peptide" evidence="13">
    <location>
        <begin position="1"/>
        <end position="25"/>
    </location>
</feature>
<dbReference type="Pfam" id="PF01297">
    <property type="entry name" value="ZnuA"/>
    <property type="match status" value="1"/>
</dbReference>
<dbReference type="InterPro" id="IPR035520">
    <property type="entry name" value="ZnuA"/>
</dbReference>
<organism evidence="14 15">
    <name type="scientific">Rhizobium paknamense</name>
    <dbReference type="NCBI Taxonomy" id="1206817"/>
    <lineage>
        <taxon>Bacteria</taxon>
        <taxon>Pseudomonadati</taxon>
        <taxon>Pseudomonadota</taxon>
        <taxon>Alphaproteobacteria</taxon>
        <taxon>Hyphomicrobiales</taxon>
        <taxon>Rhizobiaceae</taxon>
        <taxon>Rhizobium/Agrobacterium group</taxon>
        <taxon>Rhizobium</taxon>
    </lineage>
</organism>
<evidence type="ECO:0000256" key="8">
    <source>
        <dbReference type="ARBA" id="ARBA00022833"/>
    </source>
</evidence>
<gene>
    <name evidence="14" type="ORF">QO005_002310</name>
</gene>
<evidence type="ECO:0000256" key="7">
    <source>
        <dbReference type="ARBA" id="ARBA00022764"/>
    </source>
</evidence>
<dbReference type="InterPro" id="IPR050492">
    <property type="entry name" value="Bact_metal-bind_prot9"/>
</dbReference>
<dbReference type="Gene3D" id="3.40.50.1980">
    <property type="entry name" value="Nitrogenase molybdenum iron protein domain"/>
    <property type="match status" value="2"/>
</dbReference>
<dbReference type="PANTHER" id="PTHR42953:SF3">
    <property type="entry name" value="HIGH-AFFINITY ZINC UPTAKE SYSTEM PROTEIN ZNUA"/>
    <property type="match status" value="1"/>
</dbReference>
<comment type="similarity">
    <text evidence="2">Belongs to the bacterial solute-binding protein 9 family.</text>
</comment>
<dbReference type="EMBL" id="JAUSWH010000006">
    <property type="protein sequence ID" value="MDQ0455970.1"/>
    <property type="molecule type" value="Genomic_DNA"/>
</dbReference>
<evidence type="ECO:0000256" key="3">
    <source>
        <dbReference type="ARBA" id="ARBA00015915"/>
    </source>
</evidence>
<evidence type="ECO:0000256" key="9">
    <source>
        <dbReference type="ARBA" id="ARBA00022906"/>
    </source>
</evidence>
<reference evidence="14 15" key="1">
    <citation type="submission" date="2023-07" db="EMBL/GenBank/DDBJ databases">
        <title>Genomic Encyclopedia of Type Strains, Phase IV (KMG-IV): sequencing the most valuable type-strain genomes for metagenomic binning, comparative biology and taxonomic classification.</title>
        <authorList>
            <person name="Goeker M."/>
        </authorList>
    </citation>
    <scope>NUCLEOTIDE SEQUENCE [LARGE SCALE GENOMIC DNA]</scope>
    <source>
        <strain evidence="14 15">DSM 100301</strain>
    </source>
</reference>
<dbReference type="SUPFAM" id="SSF53807">
    <property type="entry name" value="Helical backbone' metal receptor"/>
    <property type="match status" value="1"/>
</dbReference>
<keyword evidence="10" id="KW-0406">Ion transport</keyword>
<keyword evidence="6 13" id="KW-0732">Signal</keyword>
<dbReference type="PANTHER" id="PTHR42953">
    <property type="entry name" value="HIGH-AFFINITY ZINC UPTAKE SYSTEM PROTEIN ZNUA-RELATED"/>
    <property type="match status" value="1"/>
</dbReference>
<evidence type="ECO:0000256" key="4">
    <source>
        <dbReference type="ARBA" id="ARBA00022448"/>
    </source>
</evidence>
<keyword evidence="15" id="KW-1185">Reference proteome</keyword>
<keyword evidence="7" id="KW-0574">Periplasm</keyword>
<comment type="subcellular location">
    <subcellularLocation>
        <location evidence="1">Periplasm</location>
    </subcellularLocation>
</comment>
<protein>
    <recommendedName>
        <fullName evidence="3">High-affinity zinc uptake system protein ZnuA</fullName>
    </recommendedName>
</protein>
<evidence type="ECO:0000256" key="10">
    <source>
        <dbReference type="ARBA" id="ARBA00023065"/>
    </source>
</evidence>
<sequence length="337" mass="36356">MLTRMFSFRYAVLAGVFSFALPSLAFPGLALAQAEVVASVKPLHSIVAAVMQGVGKPDLLVEGAGSPHSYSLKPSKARALEKADVIFWIGPGLESFLDKPLDALASKATVVSLAEAPGLTLLPYREGGAFDAHDDEHEEAGHDHGAHKEHAHDAHADHGHDDHGHEGMDMHVWLDPDNARIIAKTVADTLASKDPAHADQYRQNLASFEKTLDGLDAELKTKLQPVKDKPFIVFHDAYQYFEHHYPVSVAGSITVSPETAPGAERVAEIHAKVKSLKATCIFAEPQFPPKLIKVVAEGTDAKTGVLDPLGADLKDGPDLYPTLMRQLADNLVKCLKN</sequence>
<comment type="caution">
    <text evidence="14">The sequence shown here is derived from an EMBL/GenBank/DDBJ whole genome shotgun (WGS) entry which is preliminary data.</text>
</comment>
<dbReference type="NCBIfam" id="NF007091">
    <property type="entry name" value="PRK09545.1"/>
    <property type="match status" value="1"/>
</dbReference>
<evidence type="ECO:0000256" key="5">
    <source>
        <dbReference type="ARBA" id="ARBA00022723"/>
    </source>
</evidence>
<evidence type="ECO:0000313" key="14">
    <source>
        <dbReference type="EMBL" id="MDQ0455970.1"/>
    </source>
</evidence>
<keyword evidence="8" id="KW-0862">Zinc</keyword>
<dbReference type="CDD" id="cd01019">
    <property type="entry name" value="ZnuA"/>
    <property type="match status" value="1"/>
</dbReference>
<evidence type="ECO:0000256" key="11">
    <source>
        <dbReference type="ARBA" id="ARBA00023157"/>
    </source>
</evidence>
<accession>A0ABU0ICJ8</accession>
<keyword evidence="4" id="KW-0813">Transport</keyword>
<proteinExistence type="inferred from homology"/>
<dbReference type="InterPro" id="IPR006127">
    <property type="entry name" value="ZnuA-like"/>
</dbReference>
<feature type="region of interest" description="Disordered" evidence="12">
    <location>
        <begin position="131"/>
        <end position="166"/>
    </location>
</feature>
<feature type="chain" id="PRO_5045449477" description="High-affinity zinc uptake system protein ZnuA" evidence="13">
    <location>
        <begin position="26"/>
        <end position="337"/>
    </location>
</feature>